<dbReference type="AlphaFoldDB" id="A0A1G2SZ65"/>
<evidence type="ECO:0000313" key="2">
    <source>
        <dbReference type="Proteomes" id="UP000178107"/>
    </source>
</evidence>
<gene>
    <name evidence="1" type="ORF">A2838_01970</name>
</gene>
<reference evidence="1 2" key="1">
    <citation type="journal article" date="2016" name="Nat. Commun.">
        <title>Thousands of microbial genomes shed light on interconnected biogeochemical processes in an aquifer system.</title>
        <authorList>
            <person name="Anantharaman K."/>
            <person name="Brown C.T."/>
            <person name="Hug L.A."/>
            <person name="Sharon I."/>
            <person name="Castelle C.J."/>
            <person name="Probst A.J."/>
            <person name="Thomas B.C."/>
            <person name="Singh A."/>
            <person name="Wilkins M.J."/>
            <person name="Karaoz U."/>
            <person name="Brodie E.L."/>
            <person name="Williams K.H."/>
            <person name="Hubbard S.S."/>
            <person name="Banfield J.F."/>
        </authorList>
    </citation>
    <scope>NUCLEOTIDE SEQUENCE [LARGE SCALE GENOMIC DNA]</scope>
</reference>
<protein>
    <submittedName>
        <fullName evidence="1">Uncharacterized protein</fullName>
    </submittedName>
</protein>
<organism evidence="1 2">
    <name type="scientific">Candidatus Zambryskibacteria bacterium RIFCSPHIGHO2_01_FULL_46_25</name>
    <dbReference type="NCBI Taxonomy" id="1802738"/>
    <lineage>
        <taxon>Bacteria</taxon>
        <taxon>Candidatus Zambryskiibacteriota</taxon>
    </lineage>
</organism>
<dbReference type="Proteomes" id="UP000178107">
    <property type="component" value="Unassembled WGS sequence"/>
</dbReference>
<evidence type="ECO:0000313" key="1">
    <source>
        <dbReference type="EMBL" id="OHA90347.1"/>
    </source>
</evidence>
<accession>A0A1G2SZ65</accession>
<name>A0A1G2SZ65_9BACT</name>
<dbReference type="EMBL" id="MHVH01000005">
    <property type="protein sequence ID" value="OHA90347.1"/>
    <property type="molecule type" value="Genomic_DNA"/>
</dbReference>
<proteinExistence type="predicted"/>
<sequence>MKKITHWERIKHKGGPLNNQNVPQKSGVALCGIMLDENNIKSVVKENINCIDCLKNKLGW</sequence>
<comment type="caution">
    <text evidence="1">The sequence shown here is derived from an EMBL/GenBank/DDBJ whole genome shotgun (WGS) entry which is preliminary data.</text>
</comment>